<dbReference type="HOGENOM" id="CLU_057217_4_0_11"/>
<dbReference type="PRINTS" id="PR00773">
    <property type="entry name" value="GRPEPROTEIN"/>
</dbReference>
<evidence type="ECO:0000313" key="7">
    <source>
        <dbReference type="EMBL" id="EEH64422.1"/>
    </source>
</evidence>
<comment type="function">
    <text evidence="3 4">Participates actively in the response to hyperosmotic and heat shock by preventing the aggregation of stress-denatured proteins, in association with DnaK and GrpE. It is the nucleotide exchange factor for DnaK and may function as a thermosensor. Unfolded proteins bind initially to DnaJ; upon interaction with the DnaJ-bound protein, DnaK hydrolyzes its bound ATP, resulting in the formation of a stable complex. GrpE releases ADP from DnaK; ATP binding to DnaK triggers the release of the substrate protein, thus completing the reaction cycle. Several rounds of ATP-dependent interactions between DnaJ, DnaK and GrpE are required for fully efficient folding.</text>
</comment>
<dbReference type="GO" id="GO:0042803">
    <property type="term" value="F:protein homodimerization activity"/>
    <property type="evidence" value="ECO:0007669"/>
    <property type="project" value="InterPro"/>
</dbReference>
<evidence type="ECO:0000256" key="2">
    <source>
        <dbReference type="ARBA" id="ARBA00023186"/>
    </source>
</evidence>
<dbReference type="SUPFAM" id="SSF51064">
    <property type="entry name" value="Head domain of nucleotide exchange factor GrpE"/>
    <property type="match status" value="1"/>
</dbReference>
<dbReference type="Gene3D" id="2.30.22.10">
    <property type="entry name" value="Head domain of nucleotide exchange factor GrpE"/>
    <property type="match status" value="1"/>
</dbReference>
<evidence type="ECO:0000256" key="5">
    <source>
        <dbReference type="RuleBase" id="RU004478"/>
    </source>
</evidence>
<dbReference type="GO" id="GO:0005737">
    <property type="term" value="C:cytoplasm"/>
    <property type="evidence" value="ECO:0007669"/>
    <property type="project" value="UniProtKB-SubCell"/>
</dbReference>
<comment type="subunit">
    <text evidence="3">Homodimer.</text>
</comment>
<dbReference type="Proteomes" id="UP000010301">
    <property type="component" value="Unassembled WGS sequence"/>
</dbReference>
<dbReference type="eggNOG" id="COG0576">
    <property type="taxonomic scope" value="Bacteria"/>
</dbReference>
<dbReference type="SUPFAM" id="SSF58014">
    <property type="entry name" value="Coiled-coil domain of nucleotide exchange factor GrpE"/>
    <property type="match status" value="1"/>
</dbReference>
<keyword evidence="3" id="KW-0963">Cytoplasm</keyword>
<dbReference type="GO" id="GO:0000774">
    <property type="term" value="F:adenyl-nucleotide exchange factor activity"/>
    <property type="evidence" value="ECO:0007669"/>
    <property type="project" value="InterPro"/>
</dbReference>
<dbReference type="Pfam" id="PF01025">
    <property type="entry name" value="GrpE"/>
    <property type="match status" value="1"/>
</dbReference>
<dbReference type="AlphaFoldDB" id="C0VYB9"/>
<evidence type="ECO:0000256" key="3">
    <source>
        <dbReference type="HAMAP-Rule" id="MF_01151"/>
    </source>
</evidence>
<keyword evidence="3 4" id="KW-0346">Stress response</keyword>
<dbReference type="EMBL" id="ACFG01000004">
    <property type="protein sequence ID" value="EEH64422.1"/>
    <property type="molecule type" value="Genomic_DNA"/>
</dbReference>
<reference evidence="7 8" key="1">
    <citation type="submission" date="2009-01" db="EMBL/GenBank/DDBJ databases">
        <authorList>
            <person name="Qin X."/>
            <person name="Bachman B."/>
            <person name="Battles P."/>
            <person name="Bell A."/>
            <person name="Bess C."/>
            <person name="Bickham C."/>
            <person name="Chaboub L."/>
            <person name="Chen D."/>
            <person name="Coyle M."/>
            <person name="Deiros D.R."/>
            <person name="Dinh H."/>
            <person name="Forbes L."/>
            <person name="Fowler G."/>
            <person name="Francisco L."/>
            <person name="Fu Q."/>
            <person name="Gubbala S."/>
            <person name="Hale W."/>
            <person name="Han Y."/>
            <person name="Hemphill L."/>
            <person name="Highlander S.K."/>
            <person name="Hirani K."/>
            <person name="Hogues M."/>
            <person name="Jackson L."/>
            <person name="Jakkamsetti A."/>
            <person name="Javaid M."/>
            <person name="Jiang H."/>
            <person name="Korchina V."/>
            <person name="Kovar C."/>
            <person name="Lara F."/>
            <person name="Lee S."/>
            <person name="Mata R."/>
            <person name="Mathew T."/>
            <person name="Moen C."/>
            <person name="Morales K."/>
            <person name="Munidasa M."/>
            <person name="Nazareth L."/>
            <person name="Ngo R."/>
            <person name="Nguyen L."/>
            <person name="Okwuonu G."/>
            <person name="Ongeri F."/>
            <person name="Patil S."/>
            <person name="Petrosino J."/>
            <person name="Pham C."/>
            <person name="Pham P."/>
            <person name="Pu L.-L."/>
            <person name="Puazo M."/>
            <person name="Raj R."/>
            <person name="Reid J."/>
            <person name="Rouhana J."/>
            <person name="Saada N."/>
            <person name="Shang Y."/>
            <person name="Simmons D."/>
            <person name="Thornton R."/>
            <person name="Warren J."/>
            <person name="Weissenberger G."/>
            <person name="Zhang J."/>
            <person name="Zhang L."/>
            <person name="Zhou C."/>
            <person name="Zhu D."/>
            <person name="Muzny D."/>
            <person name="Worley K."/>
            <person name="Gibbs R."/>
        </authorList>
    </citation>
    <scope>NUCLEOTIDE SEQUENCE [LARGE SCALE GENOMIC DNA]</scope>
    <source>
        <strain evidence="7 8">DSM 15436</strain>
    </source>
</reference>
<feature type="region of interest" description="Disordered" evidence="6">
    <location>
        <begin position="1"/>
        <end position="29"/>
    </location>
</feature>
<dbReference type="CDD" id="cd00446">
    <property type="entry name" value="GrpE"/>
    <property type="match status" value="1"/>
</dbReference>
<evidence type="ECO:0000313" key="8">
    <source>
        <dbReference type="Proteomes" id="UP000010301"/>
    </source>
</evidence>
<dbReference type="InterPro" id="IPR013805">
    <property type="entry name" value="GrpE_CC"/>
</dbReference>
<name>C0VYB9_9ACTO</name>
<dbReference type="InterPro" id="IPR000740">
    <property type="entry name" value="GrpE"/>
</dbReference>
<keyword evidence="8" id="KW-1185">Reference proteome</keyword>
<comment type="similarity">
    <text evidence="1 3 5">Belongs to the GrpE family.</text>
</comment>
<dbReference type="HAMAP" id="MF_01151">
    <property type="entry name" value="GrpE"/>
    <property type="match status" value="1"/>
</dbReference>
<accession>C0VYB9</accession>
<proteinExistence type="inferred from homology"/>
<dbReference type="RefSeq" id="WP_006547156.1">
    <property type="nucleotide sequence ID" value="NZ_DS999545.1"/>
</dbReference>
<dbReference type="PANTHER" id="PTHR21237">
    <property type="entry name" value="GRPE PROTEIN"/>
    <property type="match status" value="1"/>
</dbReference>
<evidence type="ECO:0000256" key="1">
    <source>
        <dbReference type="ARBA" id="ARBA00009054"/>
    </source>
</evidence>
<evidence type="ECO:0000256" key="4">
    <source>
        <dbReference type="RuleBase" id="RU000639"/>
    </source>
</evidence>
<dbReference type="PROSITE" id="PS01071">
    <property type="entry name" value="GRPE"/>
    <property type="match status" value="1"/>
</dbReference>
<dbReference type="GO" id="GO:0051082">
    <property type="term" value="F:unfolded protein binding"/>
    <property type="evidence" value="ECO:0007669"/>
    <property type="project" value="TreeGrafter"/>
</dbReference>
<feature type="compositionally biased region" description="Low complexity" evidence="6">
    <location>
        <begin position="1"/>
        <end position="13"/>
    </location>
</feature>
<sequence length="201" mass="22092">MENTPENNLPEEPVTSAENPAPAENNEDLTHLEAQLADVEVPELAELTPEAELEALRAENAQLNDDLARSRADYYNLDQQYNNYVRRSKTEQLSAKQVGKADVVEAMLSVLDDIEAARQAGDLTDGPFASIAAKLEQVLENRYAFKRFGVAGDPFDPQFHEAVMATPAEVEVETVLQVVQSGYQLGDTVLRPAKVIVANPQ</sequence>
<keyword evidence="2 3" id="KW-0143">Chaperone</keyword>
<comment type="caution">
    <text evidence="7">The sequence shown here is derived from an EMBL/GenBank/DDBJ whole genome shotgun (WGS) entry which is preliminary data.</text>
</comment>
<dbReference type="Gene3D" id="3.90.20.20">
    <property type="match status" value="1"/>
</dbReference>
<protein>
    <recommendedName>
        <fullName evidence="3 4">Protein GrpE</fullName>
    </recommendedName>
    <alternativeName>
        <fullName evidence="3">HSP-70 cofactor</fullName>
    </alternativeName>
</protein>
<dbReference type="PANTHER" id="PTHR21237:SF23">
    <property type="entry name" value="GRPE PROTEIN HOMOLOG, MITOCHONDRIAL"/>
    <property type="match status" value="1"/>
</dbReference>
<comment type="subcellular location">
    <subcellularLocation>
        <location evidence="3">Cytoplasm</location>
    </subcellularLocation>
</comment>
<dbReference type="OrthoDB" id="5191115at2"/>
<dbReference type="GO" id="GO:0051087">
    <property type="term" value="F:protein-folding chaperone binding"/>
    <property type="evidence" value="ECO:0007669"/>
    <property type="project" value="InterPro"/>
</dbReference>
<gene>
    <name evidence="3 7" type="primary">grpE</name>
    <name evidence="7" type="ORF">HMPREF0044_0159</name>
</gene>
<dbReference type="GO" id="GO:0006457">
    <property type="term" value="P:protein folding"/>
    <property type="evidence" value="ECO:0007669"/>
    <property type="project" value="InterPro"/>
</dbReference>
<evidence type="ECO:0000256" key="6">
    <source>
        <dbReference type="SAM" id="MobiDB-lite"/>
    </source>
</evidence>
<dbReference type="STRING" id="525245.HMPREF0044_0159"/>
<organism evidence="7 8">
    <name type="scientific">Gleimia coleocanis DSM 15436</name>
    <dbReference type="NCBI Taxonomy" id="525245"/>
    <lineage>
        <taxon>Bacteria</taxon>
        <taxon>Bacillati</taxon>
        <taxon>Actinomycetota</taxon>
        <taxon>Actinomycetes</taxon>
        <taxon>Actinomycetales</taxon>
        <taxon>Actinomycetaceae</taxon>
        <taxon>Gleimia</taxon>
    </lineage>
</organism>
<dbReference type="InterPro" id="IPR009012">
    <property type="entry name" value="GrpE_head"/>
</dbReference>